<comment type="similarity">
    <text evidence="1">Belongs to the short-chain dehydrogenases/reductases (SDR) family.</text>
</comment>
<sequence>MPAGRNNATGKTPCVRRRREPGCMSEFVGKTVLITGGGSGIGLATATQLVEAGANVVIAGRRIERLEVAAKELDPTGDRVLAVATDVARTDELDELVSRIRNRFGRLDGVFANAGLAYGGPTAVVTEADFDQISTVNFKGAFFTIQKAVTLFDAGGAVVINGTFLAHRGVGPASLYSATKAAATNLARSLASDLAGQGIRVNAVSPGYIETDMLDGLAPTEEARTAFRTQIPLGRFGRPEDIAEAVTFLLSPRSSFITGQDLGVDGGLANSVPLEAPR</sequence>
<dbReference type="PANTHER" id="PTHR43669:SF3">
    <property type="entry name" value="ALCOHOL DEHYDROGENASE, PUTATIVE (AFU_ORTHOLOGUE AFUA_3G03445)-RELATED"/>
    <property type="match status" value="1"/>
</dbReference>
<evidence type="ECO:0000313" key="3">
    <source>
        <dbReference type="EMBL" id="MEA5366937.1"/>
    </source>
</evidence>
<gene>
    <name evidence="3" type="ORF">VA596_45920</name>
</gene>
<dbReference type="EC" id="1.1.1.47" evidence="3"/>
<dbReference type="NCBIfam" id="NF005559">
    <property type="entry name" value="PRK07231.1"/>
    <property type="match status" value="1"/>
</dbReference>
<dbReference type="CDD" id="cd05233">
    <property type="entry name" value="SDR_c"/>
    <property type="match status" value="1"/>
</dbReference>
<dbReference type="GO" id="GO:0047936">
    <property type="term" value="F:glucose 1-dehydrogenase [NAD(P)+] activity"/>
    <property type="evidence" value="ECO:0007669"/>
    <property type="project" value="UniProtKB-EC"/>
</dbReference>
<dbReference type="PANTHER" id="PTHR43669">
    <property type="entry name" value="5-KETO-D-GLUCONATE 5-REDUCTASE"/>
    <property type="match status" value="1"/>
</dbReference>
<comment type="caution">
    <text evidence="3">The sequence shown here is derived from an EMBL/GenBank/DDBJ whole genome shotgun (WGS) entry which is preliminary data.</text>
</comment>
<accession>A0ABU5RKW3</accession>
<keyword evidence="4" id="KW-1185">Reference proteome</keyword>
<dbReference type="InterPro" id="IPR002347">
    <property type="entry name" value="SDR_fam"/>
</dbReference>
<dbReference type="PRINTS" id="PR00081">
    <property type="entry name" value="GDHRDH"/>
</dbReference>
<dbReference type="InterPro" id="IPR036291">
    <property type="entry name" value="NAD(P)-bd_dom_sf"/>
</dbReference>
<proteinExistence type="inferred from homology"/>
<dbReference type="SUPFAM" id="SSF51735">
    <property type="entry name" value="NAD(P)-binding Rossmann-fold domains"/>
    <property type="match status" value="1"/>
</dbReference>
<dbReference type="EMBL" id="JAYFSI010000018">
    <property type="protein sequence ID" value="MEA5366937.1"/>
    <property type="molecule type" value="Genomic_DNA"/>
</dbReference>
<keyword evidence="2 3" id="KW-0560">Oxidoreductase</keyword>
<dbReference type="Pfam" id="PF13561">
    <property type="entry name" value="adh_short_C2"/>
    <property type="match status" value="1"/>
</dbReference>
<dbReference type="Gene3D" id="3.40.50.720">
    <property type="entry name" value="NAD(P)-binding Rossmann-like Domain"/>
    <property type="match status" value="1"/>
</dbReference>
<reference evidence="3 4" key="1">
    <citation type="submission" date="2023-12" db="EMBL/GenBank/DDBJ databases">
        <title>Amycolatopsis sp. V23-08.</title>
        <authorList>
            <person name="Somphong A."/>
        </authorList>
    </citation>
    <scope>NUCLEOTIDE SEQUENCE [LARGE SCALE GENOMIC DNA]</scope>
    <source>
        <strain evidence="3 4">V23-08</strain>
    </source>
</reference>
<evidence type="ECO:0000256" key="1">
    <source>
        <dbReference type="ARBA" id="ARBA00006484"/>
    </source>
</evidence>
<name>A0ABU5RKW3_9PSEU</name>
<evidence type="ECO:0000256" key="2">
    <source>
        <dbReference type="ARBA" id="ARBA00023002"/>
    </source>
</evidence>
<protein>
    <submittedName>
        <fullName evidence="3">Glucose 1-dehydrogenase</fullName>
        <ecNumber evidence="3">1.1.1.47</ecNumber>
    </submittedName>
</protein>
<dbReference type="Proteomes" id="UP001304298">
    <property type="component" value="Unassembled WGS sequence"/>
</dbReference>
<dbReference type="RefSeq" id="WP_323336547.1">
    <property type="nucleotide sequence ID" value="NZ_JAYFSI010000018.1"/>
</dbReference>
<organism evidence="3 4">
    <name type="scientific">Amycolatopsis heterodermiae</name>
    <dbReference type="NCBI Taxonomy" id="3110235"/>
    <lineage>
        <taxon>Bacteria</taxon>
        <taxon>Bacillati</taxon>
        <taxon>Actinomycetota</taxon>
        <taxon>Actinomycetes</taxon>
        <taxon>Pseudonocardiales</taxon>
        <taxon>Pseudonocardiaceae</taxon>
        <taxon>Amycolatopsis</taxon>
    </lineage>
</organism>
<evidence type="ECO:0000313" key="4">
    <source>
        <dbReference type="Proteomes" id="UP001304298"/>
    </source>
</evidence>